<dbReference type="Pfam" id="PF01808">
    <property type="entry name" value="AICARFT_IMPCHas"/>
    <property type="match status" value="1"/>
</dbReference>
<dbReference type="Pfam" id="PF02142">
    <property type="entry name" value="MGS"/>
    <property type="match status" value="1"/>
</dbReference>
<dbReference type="PROSITE" id="PS51855">
    <property type="entry name" value="MGS"/>
    <property type="match status" value="1"/>
</dbReference>
<dbReference type="EC" id="3.5.4.10" evidence="10"/>
<dbReference type="InterPro" id="IPR036914">
    <property type="entry name" value="MGS-like_dom_sf"/>
</dbReference>
<dbReference type="PANTHER" id="PTHR11692">
    <property type="entry name" value="BIFUNCTIONAL PURINE BIOSYNTHESIS PROTEIN PURH"/>
    <property type="match status" value="1"/>
</dbReference>
<evidence type="ECO:0000256" key="5">
    <source>
        <dbReference type="ARBA" id="ARBA00022755"/>
    </source>
</evidence>
<comment type="caution">
    <text evidence="12">The sequence shown here is derived from an EMBL/GenBank/DDBJ whole genome shotgun (WGS) entry which is preliminary data.</text>
</comment>
<sequence>MPKRALLSVSNKASLPAFARGLVRLGFDLYSTGGTLQALEEASIDVQPVSALTEFPEILDGRVKTLHPGVHAGLLARRDVPEHMEELREHGLQTIDLVCCNLYPFAETVAREHVTPEQVLEQIDVGGPAMVRAAAKNYASVIVVVRPERYAEVLSALGEGELDEARRRKLAAEAFAHVAAYDAQIAGWLRAGDEEFPTELPLAGVLAQGLRYGENPHQRAAFYRVGANPGGIGSARQLQGLDLSYNNIQDAAAALALACEYPAPAAAIIKHTNPCGLAVAEKLSDAYLKAYECDPVSAYGGVVAFNRELDGETARQMGPAFLEVVIAPGFAPAARELFERKQKTRVLEVANFRWNGLKVQSVPGGFLAQTWDARGFDPAAARVVSQREPTADEWEQLEFAWLAVKHVKSNAIVVARGHAAVGVGAGQMSRVEAAEIAVRRAGERARGGVMASDAFFPFADGVQVALRAGVTAVIQPGGSLRDREVVAAVNEAGAAMVMTGERHFLH</sequence>
<dbReference type="InterPro" id="IPR011607">
    <property type="entry name" value="MGS-like_dom"/>
</dbReference>
<evidence type="ECO:0000256" key="4">
    <source>
        <dbReference type="ARBA" id="ARBA00022679"/>
    </source>
</evidence>
<dbReference type="NCBIfam" id="TIGR00355">
    <property type="entry name" value="purH"/>
    <property type="match status" value="1"/>
</dbReference>
<name>A0A934K2D4_9BACT</name>
<dbReference type="InterPro" id="IPR002695">
    <property type="entry name" value="PurH-like"/>
</dbReference>
<dbReference type="GO" id="GO:0004643">
    <property type="term" value="F:phosphoribosylaminoimidazolecarboxamide formyltransferase activity"/>
    <property type="evidence" value="ECO:0007669"/>
    <property type="project" value="UniProtKB-UniRule"/>
</dbReference>
<evidence type="ECO:0000313" key="13">
    <source>
        <dbReference type="Proteomes" id="UP000612893"/>
    </source>
</evidence>
<evidence type="ECO:0000313" key="12">
    <source>
        <dbReference type="EMBL" id="MBJ7599247.1"/>
    </source>
</evidence>
<keyword evidence="5 10" id="KW-0658">Purine biosynthesis</keyword>
<keyword evidence="6 10" id="KW-0378">Hydrolase</keyword>
<proteinExistence type="inferred from homology"/>
<evidence type="ECO:0000256" key="3">
    <source>
        <dbReference type="ARBA" id="ARBA00007667"/>
    </source>
</evidence>
<dbReference type="NCBIfam" id="NF002049">
    <property type="entry name" value="PRK00881.1"/>
    <property type="match status" value="1"/>
</dbReference>
<comment type="catalytic activity">
    <reaction evidence="8 10">
        <text>(6R)-10-formyltetrahydrofolate + 5-amino-1-(5-phospho-beta-D-ribosyl)imidazole-4-carboxamide = 5-formamido-1-(5-phospho-D-ribosyl)imidazole-4-carboxamide + (6S)-5,6,7,8-tetrahydrofolate</text>
        <dbReference type="Rhea" id="RHEA:22192"/>
        <dbReference type="ChEBI" id="CHEBI:57453"/>
        <dbReference type="ChEBI" id="CHEBI:58467"/>
        <dbReference type="ChEBI" id="CHEBI:58475"/>
        <dbReference type="ChEBI" id="CHEBI:195366"/>
        <dbReference type="EC" id="2.1.2.3"/>
    </reaction>
</comment>
<accession>A0A934K2D4</accession>
<dbReference type="AlphaFoldDB" id="A0A934K2D4"/>
<protein>
    <recommendedName>
        <fullName evidence="10">Bifunctional purine biosynthesis protein PurH</fullName>
    </recommendedName>
    <domain>
        <recommendedName>
            <fullName evidence="10">Phosphoribosylaminoimidazolecarboxamide formyltransferase</fullName>
            <ecNumber evidence="10">2.1.2.3</ecNumber>
        </recommendedName>
        <alternativeName>
            <fullName evidence="10">AICAR transformylase</fullName>
        </alternativeName>
    </domain>
    <domain>
        <recommendedName>
            <fullName evidence="10">IMP cyclohydrolase</fullName>
            <ecNumber evidence="10">3.5.4.10</ecNumber>
        </recommendedName>
        <alternativeName>
            <fullName evidence="10">ATIC</fullName>
        </alternativeName>
        <alternativeName>
            <fullName evidence="10">IMP synthase</fullName>
        </alternativeName>
        <alternativeName>
            <fullName evidence="10">Inosinicase</fullName>
        </alternativeName>
    </domain>
</protein>
<evidence type="ECO:0000256" key="9">
    <source>
        <dbReference type="ARBA" id="ARBA00050687"/>
    </source>
</evidence>
<dbReference type="GO" id="GO:0006189">
    <property type="term" value="P:'de novo' IMP biosynthetic process"/>
    <property type="evidence" value="ECO:0007669"/>
    <property type="project" value="UniProtKB-UniRule"/>
</dbReference>
<organism evidence="12 13">
    <name type="scientific">Candidatus Nephthysia bennettiae</name>
    <dbReference type="NCBI Taxonomy" id="3127016"/>
    <lineage>
        <taxon>Bacteria</taxon>
        <taxon>Bacillati</taxon>
        <taxon>Candidatus Dormiibacterota</taxon>
        <taxon>Candidatus Dormibacteria</taxon>
        <taxon>Candidatus Dormibacterales</taxon>
        <taxon>Candidatus Dormibacteraceae</taxon>
        <taxon>Candidatus Nephthysia</taxon>
    </lineage>
</organism>
<comment type="pathway">
    <text evidence="2 10">Purine metabolism; IMP biosynthesis via de novo pathway; 5-formamido-1-(5-phospho-D-ribosyl)imidazole-4-carboxamide from 5-amino-1-(5-phospho-D-ribosyl)imidazole-4-carboxamide (10-formyl THF route): step 1/1.</text>
</comment>
<keyword evidence="13" id="KW-1185">Reference proteome</keyword>
<comment type="domain">
    <text evidence="10">The IMP cyclohydrolase activity resides in the N-terminal region.</text>
</comment>
<comment type="catalytic activity">
    <reaction evidence="9 10">
        <text>IMP + H2O = 5-formamido-1-(5-phospho-D-ribosyl)imidazole-4-carboxamide</text>
        <dbReference type="Rhea" id="RHEA:18445"/>
        <dbReference type="ChEBI" id="CHEBI:15377"/>
        <dbReference type="ChEBI" id="CHEBI:58053"/>
        <dbReference type="ChEBI" id="CHEBI:58467"/>
        <dbReference type="EC" id="3.5.4.10"/>
    </reaction>
</comment>
<dbReference type="CDD" id="cd01421">
    <property type="entry name" value="IMPCH"/>
    <property type="match status" value="1"/>
</dbReference>
<dbReference type="SMART" id="SM00851">
    <property type="entry name" value="MGS"/>
    <property type="match status" value="1"/>
</dbReference>
<dbReference type="EC" id="2.1.2.3" evidence="10"/>
<dbReference type="SUPFAM" id="SSF53927">
    <property type="entry name" value="Cytidine deaminase-like"/>
    <property type="match status" value="1"/>
</dbReference>
<dbReference type="InterPro" id="IPR016193">
    <property type="entry name" value="Cytidine_deaminase-like"/>
</dbReference>
<gene>
    <name evidence="10 12" type="primary">purH</name>
    <name evidence="12" type="ORF">JF922_14380</name>
</gene>
<keyword evidence="7 10" id="KW-0511">Multifunctional enzyme</keyword>
<evidence type="ECO:0000256" key="2">
    <source>
        <dbReference type="ARBA" id="ARBA00004954"/>
    </source>
</evidence>
<dbReference type="Proteomes" id="UP000612893">
    <property type="component" value="Unassembled WGS sequence"/>
</dbReference>
<dbReference type="RefSeq" id="WP_338202741.1">
    <property type="nucleotide sequence ID" value="NZ_JAEKNR010000145.1"/>
</dbReference>
<dbReference type="PANTHER" id="PTHR11692:SF0">
    <property type="entry name" value="BIFUNCTIONAL PURINE BIOSYNTHESIS PROTEIN ATIC"/>
    <property type="match status" value="1"/>
</dbReference>
<dbReference type="FunFam" id="3.40.50.1380:FF:000001">
    <property type="entry name" value="Bifunctional purine biosynthesis protein PurH"/>
    <property type="match status" value="1"/>
</dbReference>
<reference evidence="12" key="1">
    <citation type="submission" date="2020-10" db="EMBL/GenBank/DDBJ databases">
        <title>Ca. Dormibacterota MAGs.</title>
        <authorList>
            <person name="Montgomery K."/>
        </authorList>
    </citation>
    <scope>NUCLEOTIDE SEQUENCE [LARGE SCALE GENOMIC DNA]</scope>
    <source>
        <strain evidence="12">SC8812_S17_10</strain>
    </source>
</reference>
<evidence type="ECO:0000256" key="6">
    <source>
        <dbReference type="ARBA" id="ARBA00022801"/>
    </source>
</evidence>
<dbReference type="InterPro" id="IPR024051">
    <property type="entry name" value="AICAR_Tfase_dup_dom_sf"/>
</dbReference>
<dbReference type="SMART" id="SM00798">
    <property type="entry name" value="AICARFT_IMPCHas"/>
    <property type="match status" value="1"/>
</dbReference>
<keyword evidence="4 10" id="KW-0808">Transferase</keyword>
<dbReference type="Gene3D" id="3.40.50.1380">
    <property type="entry name" value="Methylglyoxal synthase-like domain"/>
    <property type="match status" value="1"/>
</dbReference>
<evidence type="ECO:0000256" key="7">
    <source>
        <dbReference type="ARBA" id="ARBA00023268"/>
    </source>
</evidence>
<dbReference type="FunFam" id="3.40.140.20:FF:000001">
    <property type="entry name" value="Bifunctional purine biosynthesis protein PurH"/>
    <property type="match status" value="1"/>
</dbReference>
<evidence type="ECO:0000256" key="8">
    <source>
        <dbReference type="ARBA" id="ARBA00050488"/>
    </source>
</evidence>
<dbReference type="PIRSF" id="PIRSF000414">
    <property type="entry name" value="AICARFT_IMPCHas"/>
    <property type="match status" value="1"/>
</dbReference>
<evidence type="ECO:0000256" key="10">
    <source>
        <dbReference type="HAMAP-Rule" id="MF_00139"/>
    </source>
</evidence>
<dbReference type="HAMAP" id="MF_00139">
    <property type="entry name" value="PurH"/>
    <property type="match status" value="1"/>
</dbReference>
<dbReference type="EMBL" id="JAEKNR010000145">
    <property type="protein sequence ID" value="MBJ7599247.1"/>
    <property type="molecule type" value="Genomic_DNA"/>
</dbReference>
<comment type="similarity">
    <text evidence="3 10">Belongs to the PurH family.</text>
</comment>
<dbReference type="Gene3D" id="3.40.140.20">
    <property type="match status" value="2"/>
</dbReference>
<evidence type="ECO:0000256" key="1">
    <source>
        <dbReference type="ARBA" id="ARBA00004844"/>
    </source>
</evidence>
<comment type="pathway">
    <text evidence="1 10">Purine metabolism; IMP biosynthesis via de novo pathway; IMP from 5-formamido-1-(5-phospho-D-ribosyl)imidazole-4-carboxamide: step 1/1.</text>
</comment>
<evidence type="ECO:0000259" key="11">
    <source>
        <dbReference type="PROSITE" id="PS51855"/>
    </source>
</evidence>
<dbReference type="SUPFAM" id="SSF52335">
    <property type="entry name" value="Methylglyoxal synthase-like"/>
    <property type="match status" value="1"/>
</dbReference>
<feature type="domain" description="MGS-like" evidence="11">
    <location>
        <begin position="1"/>
        <end position="145"/>
    </location>
</feature>
<dbReference type="GO" id="GO:0003937">
    <property type="term" value="F:IMP cyclohydrolase activity"/>
    <property type="evidence" value="ECO:0007669"/>
    <property type="project" value="UniProtKB-UniRule"/>
</dbReference>